<feature type="region of interest" description="Disordered" evidence="1">
    <location>
        <begin position="1"/>
        <end position="34"/>
    </location>
</feature>
<dbReference type="EMBL" id="AVOT02001454">
    <property type="protein sequence ID" value="MBW0466990.1"/>
    <property type="molecule type" value="Genomic_DNA"/>
</dbReference>
<accession>A0A9Q3GH46</accession>
<feature type="region of interest" description="Disordered" evidence="1">
    <location>
        <begin position="172"/>
        <end position="191"/>
    </location>
</feature>
<evidence type="ECO:0000313" key="2">
    <source>
        <dbReference type="EMBL" id="MBW0466990.1"/>
    </source>
</evidence>
<evidence type="ECO:0000256" key="1">
    <source>
        <dbReference type="SAM" id="MobiDB-lite"/>
    </source>
</evidence>
<proteinExistence type="predicted"/>
<evidence type="ECO:0000313" key="3">
    <source>
        <dbReference type="Proteomes" id="UP000765509"/>
    </source>
</evidence>
<organism evidence="2 3">
    <name type="scientific">Austropuccinia psidii MF-1</name>
    <dbReference type="NCBI Taxonomy" id="1389203"/>
    <lineage>
        <taxon>Eukaryota</taxon>
        <taxon>Fungi</taxon>
        <taxon>Dikarya</taxon>
        <taxon>Basidiomycota</taxon>
        <taxon>Pucciniomycotina</taxon>
        <taxon>Pucciniomycetes</taxon>
        <taxon>Pucciniales</taxon>
        <taxon>Sphaerophragmiaceae</taxon>
        <taxon>Austropuccinia</taxon>
    </lineage>
</organism>
<protein>
    <submittedName>
        <fullName evidence="2">Uncharacterized protein</fullName>
    </submittedName>
</protein>
<feature type="region of interest" description="Disordered" evidence="1">
    <location>
        <begin position="133"/>
        <end position="160"/>
    </location>
</feature>
<dbReference type="AlphaFoldDB" id="A0A9Q3GH46"/>
<reference evidence="2" key="1">
    <citation type="submission" date="2021-03" db="EMBL/GenBank/DDBJ databases">
        <title>Draft genome sequence of rust myrtle Austropuccinia psidii MF-1, a brazilian biotype.</title>
        <authorList>
            <person name="Quecine M.C."/>
            <person name="Pachon D.M.R."/>
            <person name="Bonatelli M.L."/>
            <person name="Correr F.H."/>
            <person name="Franceschini L.M."/>
            <person name="Leite T.F."/>
            <person name="Margarido G.R.A."/>
            <person name="Almeida C.A."/>
            <person name="Ferrarezi J.A."/>
            <person name="Labate C.A."/>
        </authorList>
    </citation>
    <scope>NUCLEOTIDE SEQUENCE</scope>
    <source>
        <strain evidence="2">MF-1</strain>
    </source>
</reference>
<gene>
    <name evidence="2" type="ORF">O181_006705</name>
</gene>
<comment type="caution">
    <text evidence="2">The sequence shown here is derived from an EMBL/GenBank/DDBJ whole genome shotgun (WGS) entry which is preliminary data.</text>
</comment>
<feature type="compositionally biased region" description="Polar residues" evidence="1">
    <location>
        <begin position="9"/>
        <end position="19"/>
    </location>
</feature>
<sequence length="213" mass="23707">MEEYFLPLETQSQGSTPVITSEPEGKGKGKRHSESLITAKTWTQIFTQRSRKLENPESMQGKPTLITCTGRITIINPVVTSKGKFPKAVFNKVIQGTVKARGHLGHSGGWQDIEGNYTHSAIYLPIKQKTQTRGLEGYGSSSSTPPTPQRSFLMDHGQQEVQPSIQLGRTLSKFPEDMSQSNTLKTSYDNHQRMEFQQAVQIPGGESNQDKEK</sequence>
<dbReference type="Proteomes" id="UP000765509">
    <property type="component" value="Unassembled WGS sequence"/>
</dbReference>
<name>A0A9Q3GH46_9BASI</name>
<feature type="compositionally biased region" description="Polar residues" evidence="1">
    <location>
        <begin position="178"/>
        <end position="187"/>
    </location>
</feature>
<keyword evidence="3" id="KW-1185">Reference proteome</keyword>